<dbReference type="Pfam" id="PF04082">
    <property type="entry name" value="Fungal_trans"/>
    <property type="match status" value="1"/>
</dbReference>
<dbReference type="InterPro" id="IPR050987">
    <property type="entry name" value="AtrR-like"/>
</dbReference>
<dbReference type="PANTHER" id="PTHR46910">
    <property type="entry name" value="TRANSCRIPTION FACTOR PDR1"/>
    <property type="match status" value="1"/>
</dbReference>
<dbReference type="InterPro" id="IPR007219">
    <property type="entry name" value="XnlR_reg_dom"/>
</dbReference>
<dbReference type="CDD" id="cd15485">
    <property type="entry name" value="ZIP_Cat8"/>
    <property type="match status" value="1"/>
</dbReference>
<evidence type="ECO:0000313" key="5">
    <source>
        <dbReference type="Proteomes" id="UP000019384"/>
    </source>
</evidence>
<reference evidence="4" key="2">
    <citation type="submission" date="2014-02" db="EMBL/GenBank/DDBJ databases">
        <title>Complete DNA sequence of /Kuraishia capsulata/ illustrates novel genomic features among budding yeasts (/Saccharomycotina/).</title>
        <authorList>
            <person name="Morales L."/>
            <person name="Noel B."/>
            <person name="Porcel B."/>
            <person name="Marcet-Houben M."/>
            <person name="Hullo M-F."/>
            <person name="Sacerdot C."/>
            <person name="Tekaia F."/>
            <person name="Leh-Louis V."/>
            <person name="Despons L."/>
            <person name="Khanna V."/>
            <person name="Aury J-M."/>
            <person name="Barbe V."/>
            <person name="Couloux A."/>
            <person name="Labadie K."/>
            <person name="Pelletier E."/>
            <person name="Souciet J-L."/>
            <person name="Boekhout T."/>
            <person name="Gabaldon T."/>
            <person name="Wincker P."/>
            <person name="Dujon B."/>
        </authorList>
    </citation>
    <scope>NUCLEOTIDE SEQUENCE</scope>
    <source>
        <strain evidence="4">CBS 1993</strain>
    </source>
</reference>
<dbReference type="GeneID" id="34521671"/>
<dbReference type="Gene3D" id="4.10.240.10">
    <property type="entry name" value="Zn(2)-C6 fungal-type DNA-binding domain"/>
    <property type="match status" value="1"/>
</dbReference>
<evidence type="ECO:0000259" key="3">
    <source>
        <dbReference type="PROSITE" id="PS50048"/>
    </source>
</evidence>
<evidence type="ECO:0000256" key="2">
    <source>
        <dbReference type="ARBA" id="ARBA00023242"/>
    </source>
</evidence>
<dbReference type="InterPro" id="IPR001138">
    <property type="entry name" value="Zn2Cys6_DnaBD"/>
</dbReference>
<gene>
    <name evidence="4" type="ORF">KUCA_T00004275001</name>
</gene>
<evidence type="ECO:0000256" key="1">
    <source>
        <dbReference type="ARBA" id="ARBA00022723"/>
    </source>
</evidence>
<keyword evidence="5" id="KW-1185">Reference proteome</keyword>
<dbReference type="GO" id="GO:0000981">
    <property type="term" value="F:DNA-binding transcription factor activity, RNA polymerase II-specific"/>
    <property type="evidence" value="ECO:0007669"/>
    <property type="project" value="InterPro"/>
</dbReference>
<protein>
    <recommendedName>
        <fullName evidence="3">Zn(2)-C6 fungal-type domain-containing protein</fullName>
    </recommendedName>
</protein>
<reference evidence="4" key="1">
    <citation type="submission" date="2013-12" db="EMBL/GenBank/DDBJ databases">
        <authorList>
            <person name="Genoscope - CEA"/>
        </authorList>
    </citation>
    <scope>NUCLEOTIDE SEQUENCE</scope>
    <source>
        <strain evidence="4">CBS 1993</strain>
    </source>
</reference>
<dbReference type="SUPFAM" id="SSF57701">
    <property type="entry name" value="Zn2/Cys6 DNA-binding domain"/>
    <property type="match status" value="1"/>
</dbReference>
<accession>W6MPN0</accession>
<dbReference type="SMART" id="SM00906">
    <property type="entry name" value="Fungal_trans"/>
    <property type="match status" value="1"/>
</dbReference>
<keyword evidence="2" id="KW-0539">Nucleus</keyword>
<dbReference type="InterPro" id="IPR036864">
    <property type="entry name" value="Zn2-C6_fun-type_DNA-bd_sf"/>
</dbReference>
<dbReference type="Pfam" id="PF00172">
    <property type="entry name" value="Zn_clus"/>
    <property type="match status" value="1"/>
</dbReference>
<evidence type="ECO:0000313" key="4">
    <source>
        <dbReference type="EMBL" id="CDK28293.1"/>
    </source>
</evidence>
<name>W6MPN0_9ASCO</name>
<dbReference type="HOGENOM" id="CLU_004300_0_0_1"/>
<dbReference type="OrthoDB" id="1924787at2759"/>
<dbReference type="STRING" id="1382522.W6MPN0"/>
<dbReference type="GO" id="GO:0008270">
    <property type="term" value="F:zinc ion binding"/>
    <property type="evidence" value="ECO:0007669"/>
    <property type="project" value="InterPro"/>
</dbReference>
<dbReference type="EMBL" id="HG793129">
    <property type="protein sequence ID" value="CDK28293.1"/>
    <property type="molecule type" value="Genomic_DNA"/>
</dbReference>
<dbReference type="GO" id="GO:0006351">
    <property type="term" value="P:DNA-templated transcription"/>
    <property type="evidence" value="ECO:0007669"/>
    <property type="project" value="InterPro"/>
</dbReference>
<dbReference type="CDD" id="cd12148">
    <property type="entry name" value="fungal_TF_MHR"/>
    <property type="match status" value="1"/>
</dbReference>
<feature type="domain" description="Zn(2)-C6 fungal-type" evidence="3">
    <location>
        <begin position="26"/>
        <end position="56"/>
    </location>
</feature>
<proteinExistence type="predicted"/>
<dbReference type="CDD" id="cd00067">
    <property type="entry name" value="GAL4"/>
    <property type="match status" value="1"/>
</dbReference>
<organism evidence="4 5">
    <name type="scientific">Kuraishia capsulata CBS 1993</name>
    <dbReference type="NCBI Taxonomy" id="1382522"/>
    <lineage>
        <taxon>Eukaryota</taxon>
        <taxon>Fungi</taxon>
        <taxon>Dikarya</taxon>
        <taxon>Ascomycota</taxon>
        <taxon>Saccharomycotina</taxon>
        <taxon>Pichiomycetes</taxon>
        <taxon>Pichiales</taxon>
        <taxon>Pichiaceae</taxon>
        <taxon>Kuraishia</taxon>
    </lineage>
</organism>
<sequence length="850" mass="95362">MMVASTELSPKPKTIKASGAERVAQACDRCRSKKTRCDGRRPQCGQCAIVGIECKLSDKLSRKAFPRGYTESLEERVRELEFENKKLQKLVELKGSEPSLVKPVTNENLNMLNKEQLVLPPDHIHDATCNCENHPNSVHERPVSIAGSVDLNLTDDTDSLLSATDFARISNDENRSFEQINAPGAAAAIAIQNKLNSKDFINLANLIAMSIPRSTEETMFIPNVLAKICNVHGFNSKAAFMTARSIALLKETSTSSAFKHINFRGVDFTSLTKDESIEFFQSLNLPNHTNLDLFITSYFSSWNDYIPSLNKQLFMANYVKFNKSRDVDFTDGLMFGNESFVEILIIILTLVMKNQEKNLFSHQIDSEKEITKQETHYEILMYYDHLIHQFIRSNLSSICSVQSLQNTTLELFYCLNIGDLTTSYDLRGKMITMAQQLRLHRCPSAVLGSSGSTLSKIQQGERRILFWNIFTLDSFSSMLLGVPRLLKDSEIECALPSSNNDNNTTDDINMVMFNNTALSLVGKVSDSALSIMRYSRVLGTVLDSIFKRNSGSSISDEICFVLENQLESWRKDLPGYIAGDVDVNTVLKEAEYTNLNEKQLSFLFLYFQAKLLIYLPIMGSESSTSASRNSSSYIIIQQITSSLLSVYQKLSTKEHNFHALSLPLSSSKQVARFALIFAKGSLEYGRGGSLFQESKMLLGDIIKMLKFETEIGLLGCISKNCVESLEVAIDQILSPPPSLKKIKRKTPPLRTSELRLKDEHESTLNDIFTKRAKFGGEPTIQSKQRNEPYDLNNLFQPYLPENLEFGVDASLGLNLLNFDFDFNLGGFNGNPNSGLESGVKKEGSETFWNV</sequence>
<dbReference type="GO" id="GO:0003677">
    <property type="term" value="F:DNA binding"/>
    <property type="evidence" value="ECO:0007669"/>
    <property type="project" value="InterPro"/>
</dbReference>
<dbReference type="Proteomes" id="UP000019384">
    <property type="component" value="Unassembled WGS sequence"/>
</dbReference>
<dbReference type="PANTHER" id="PTHR46910:SF12">
    <property type="entry name" value="REGULATORY PROTEIN CAT8"/>
    <property type="match status" value="1"/>
</dbReference>
<keyword evidence="1" id="KW-0479">Metal-binding</keyword>
<dbReference type="RefSeq" id="XP_022460283.1">
    <property type="nucleotide sequence ID" value="XM_022600992.1"/>
</dbReference>
<dbReference type="SMART" id="SM00066">
    <property type="entry name" value="GAL4"/>
    <property type="match status" value="1"/>
</dbReference>
<dbReference type="PROSITE" id="PS00463">
    <property type="entry name" value="ZN2_CY6_FUNGAL_1"/>
    <property type="match status" value="1"/>
</dbReference>
<dbReference type="AlphaFoldDB" id="W6MPN0"/>
<dbReference type="PROSITE" id="PS50048">
    <property type="entry name" value="ZN2_CY6_FUNGAL_2"/>
    <property type="match status" value="1"/>
</dbReference>